<protein>
    <submittedName>
        <fullName evidence="1">Uncharacterized protein</fullName>
    </submittedName>
</protein>
<reference evidence="1" key="1">
    <citation type="submission" date="2022-10" db="EMBL/GenBank/DDBJ databases">
        <title>Puccinia triticina Genome sequencing and assembly.</title>
        <authorList>
            <person name="Li C."/>
        </authorList>
    </citation>
    <scope>NUCLEOTIDE SEQUENCE</scope>
    <source>
        <strain evidence="1">Pt15</strain>
    </source>
</reference>
<sequence>MVRSGDYHGSFDRTPPNSFTNYAHGPVSELITLFDKHQKDQPDVEEDYKIWKLLKKLTNGLAFMKGINDDELARIATVAQALAHVATPYKKDEQLTAFERNTRGYVLALFDRMYSAKKKKCADKILWAVAKMCALNLDRLPRKTSRRDRTL</sequence>
<keyword evidence="2" id="KW-1185">Reference proteome</keyword>
<dbReference type="EMBL" id="CP110430">
    <property type="protein sequence ID" value="WAQ88723.1"/>
    <property type="molecule type" value="Genomic_DNA"/>
</dbReference>
<gene>
    <name evidence="1" type="ORF">PtA15_10A142</name>
</gene>
<evidence type="ECO:0000313" key="2">
    <source>
        <dbReference type="Proteomes" id="UP001164743"/>
    </source>
</evidence>
<proteinExistence type="predicted"/>
<dbReference type="GeneID" id="77801184"/>
<name>A0ABY7CWK3_9BASI</name>
<accession>A0ABY7CWK3</accession>
<evidence type="ECO:0000313" key="1">
    <source>
        <dbReference type="EMBL" id="WAQ88723.1"/>
    </source>
</evidence>
<organism evidence="1 2">
    <name type="scientific">Puccinia triticina</name>
    <dbReference type="NCBI Taxonomy" id="208348"/>
    <lineage>
        <taxon>Eukaryota</taxon>
        <taxon>Fungi</taxon>
        <taxon>Dikarya</taxon>
        <taxon>Basidiomycota</taxon>
        <taxon>Pucciniomycotina</taxon>
        <taxon>Pucciniomycetes</taxon>
        <taxon>Pucciniales</taxon>
        <taxon>Pucciniaceae</taxon>
        <taxon>Puccinia</taxon>
    </lineage>
</organism>
<dbReference type="RefSeq" id="XP_053024278.1">
    <property type="nucleotide sequence ID" value="XM_053160289.1"/>
</dbReference>
<dbReference type="Proteomes" id="UP001164743">
    <property type="component" value="Chromosome 10A"/>
</dbReference>